<evidence type="ECO:0000313" key="2">
    <source>
        <dbReference type="EMBL" id="WEK29823.1"/>
    </source>
</evidence>
<keyword evidence="1" id="KW-0732">Signal</keyword>
<organism evidence="2 3">
    <name type="scientific">Candidatus Pseudomonas phytovorans</name>
    <dbReference type="NCBI Taxonomy" id="3121377"/>
    <lineage>
        <taxon>Bacteria</taxon>
        <taxon>Pseudomonadati</taxon>
        <taxon>Pseudomonadota</taxon>
        <taxon>Gammaproteobacteria</taxon>
        <taxon>Pseudomonadales</taxon>
        <taxon>Pseudomonadaceae</taxon>
        <taxon>Pseudomonas</taxon>
    </lineage>
</organism>
<evidence type="ECO:0000313" key="3">
    <source>
        <dbReference type="Proteomes" id="UP001216329"/>
    </source>
</evidence>
<dbReference type="AlphaFoldDB" id="A0AAJ6BAJ4"/>
<feature type="chain" id="PRO_5042485718" evidence="1">
    <location>
        <begin position="26"/>
        <end position="396"/>
    </location>
</feature>
<protein>
    <submittedName>
        <fullName evidence="2">Uncharacterized protein</fullName>
    </submittedName>
</protein>
<feature type="signal peptide" evidence="1">
    <location>
        <begin position="1"/>
        <end position="25"/>
    </location>
</feature>
<dbReference type="Proteomes" id="UP001216329">
    <property type="component" value="Chromosome"/>
</dbReference>
<sequence>MSTFNRLLHGLVGGALLLVANAATALEVTLSAQYLGGGSGRFDNTTPPGGLCQYWPGTCRGRTTVALPITYDKMANKAASDPRDAFYLSLPSRRDVDIYHDATGESRRVRFDWTAISQVVRTATELPTHPLFQTTVNGGCTSVGALNQYRPPQVIYLYDVRQPAAPAPCWASATENGRAVLASVVDTSAAYSIDVTPPFRMPSGLWRGSVTYSIGPGGDFDFGNDVTALSGNTLTVNFELTVQHAFIFEFPPGSERAVLEPPKGWQTWLSGGKPPQRLYRDLPFRVWSSGPFKVYRLCEHYAAAGRCAIRNAQNDEVPVAVALSLPAGIEYQGAQVQRLPLPSGRQAALQFDAAMATLNRPGQLHFEVERGDVQAMLKHPGSTYAGQVTVIFDAEL</sequence>
<accession>A0AAJ6BAJ4</accession>
<evidence type="ECO:0000256" key="1">
    <source>
        <dbReference type="SAM" id="SignalP"/>
    </source>
</evidence>
<dbReference type="EMBL" id="CP119325">
    <property type="protein sequence ID" value="WEK29823.1"/>
    <property type="molecule type" value="Genomic_DNA"/>
</dbReference>
<proteinExistence type="predicted"/>
<gene>
    <name evidence="2" type="ORF">P0Y58_23510</name>
</gene>
<reference evidence="2" key="1">
    <citation type="submission" date="2023-03" db="EMBL/GenBank/DDBJ databases">
        <title>Andean soil-derived lignocellulolytic bacterial consortium as a source of novel taxa and putative plastic-active enzymes.</title>
        <authorList>
            <person name="Diaz-Garcia L."/>
            <person name="Chuvochina M."/>
            <person name="Feuerriegel G."/>
            <person name="Bunk B."/>
            <person name="Sproer C."/>
            <person name="Streit W.R."/>
            <person name="Rodriguez L.M."/>
            <person name="Overmann J."/>
            <person name="Jimenez D.J."/>
        </authorList>
    </citation>
    <scope>NUCLEOTIDE SEQUENCE</scope>
    <source>
        <strain evidence="2">MAG 876</strain>
    </source>
</reference>
<name>A0AAJ6BAJ4_9PSED</name>